<dbReference type="EMBL" id="FYEW01000001">
    <property type="protein sequence ID" value="SNC65143.1"/>
    <property type="molecule type" value="Genomic_DNA"/>
</dbReference>
<evidence type="ECO:0000313" key="3">
    <source>
        <dbReference type="Proteomes" id="UP000198131"/>
    </source>
</evidence>
<keyword evidence="3" id="KW-1185">Reference proteome</keyword>
<dbReference type="SUPFAM" id="SSF53187">
    <property type="entry name" value="Zn-dependent exopeptidases"/>
    <property type="match status" value="1"/>
</dbReference>
<dbReference type="AlphaFoldDB" id="A0A212TGL6"/>
<evidence type="ECO:0000259" key="1">
    <source>
        <dbReference type="Pfam" id="PF04389"/>
    </source>
</evidence>
<dbReference type="RefSeq" id="WP_088842479.1">
    <property type="nucleotide sequence ID" value="NZ_FYEW01000001.1"/>
</dbReference>
<dbReference type="InterPro" id="IPR007484">
    <property type="entry name" value="Peptidase_M28"/>
</dbReference>
<proteinExistence type="predicted"/>
<name>A0A212TGL6_9BACT</name>
<accession>A0A212TGL6</accession>
<dbReference type="Pfam" id="PF04389">
    <property type="entry name" value="Peptidase_M28"/>
    <property type="match status" value="1"/>
</dbReference>
<evidence type="ECO:0000313" key="2">
    <source>
        <dbReference type="EMBL" id="SNC65143.1"/>
    </source>
</evidence>
<dbReference type="OrthoDB" id="9825073at2"/>
<dbReference type="Gene3D" id="3.40.630.10">
    <property type="entry name" value="Zn peptidases"/>
    <property type="match status" value="1"/>
</dbReference>
<gene>
    <name evidence="2" type="ORF">SAMN06265337_1224</name>
</gene>
<protein>
    <submittedName>
        <fullName evidence="2">Peptidase family M28</fullName>
    </submittedName>
</protein>
<reference evidence="3" key="1">
    <citation type="submission" date="2017-06" db="EMBL/GenBank/DDBJ databases">
        <authorList>
            <person name="Varghese N."/>
            <person name="Submissions S."/>
        </authorList>
    </citation>
    <scope>NUCLEOTIDE SEQUENCE [LARGE SCALE GENOMIC DNA]</scope>
    <source>
        <strain evidence="3">DSM 11116</strain>
    </source>
</reference>
<sequence length="281" mass="31012">MKTSYAYLQEMCALSPDFNAHSPQIDPVNARVRYLLHALDALGVAYQVDAYDATGRNEQRDDIPHLVNVMVHIPAQTPDLRASLVFLAHHDVSNVRSENCNDNTASCANLLELTARLHADPPADRHVYIVFTDAEEIVSFERAGSRQLARRIHEGALGEVAFCVNLELTAFGTAVYMDLALAQLQQVITTPIAIVNTPFNDATVLRHWGISTSAVLGTLPFEELKALQATKRASCPTWARCHQVSDRVQHARAEDMRQFVEVLVRIVRFASLSEGSVPAGS</sequence>
<feature type="domain" description="Peptidase M28" evidence="1">
    <location>
        <begin position="68"/>
        <end position="261"/>
    </location>
</feature>
<dbReference type="Proteomes" id="UP000198131">
    <property type="component" value="Unassembled WGS sequence"/>
</dbReference>
<organism evidence="2 3">
    <name type="scientific">Hymenobacter gelipurpurascens</name>
    <dbReference type="NCBI Taxonomy" id="89968"/>
    <lineage>
        <taxon>Bacteria</taxon>
        <taxon>Pseudomonadati</taxon>
        <taxon>Bacteroidota</taxon>
        <taxon>Cytophagia</taxon>
        <taxon>Cytophagales</taxon>
        <taxon>Hymenobacteraceae</taxon>
        <taxon>Hymenobacter</taxon>
    </lineage>
</organism>